<proteinExistence type="predicted"/>
<reference evidence="1 2" key="1">
    <citation type="journal article" date="2015" name="Proc. Natl. Acad. Sci. U.S.A.">
        <title>The resurrection genome of Boea hygrometrica: A blueprint for survival of dehydration.</title>
        <authorList>
            <person name="Xiao L."/>
            <person name="Yang G."/>
            <person name="Zhang L."/>
            <person name="Yang X."/>
            <person name="Zhao S."/>
            <person name="Ji Z."/>
            <person name="Zhou Q."/>
            <person name="Hu M."/>
            <person name="Wang Y."/>
            <person name="Chen M."/>
            <person name="Xu Y."/>
            <person name="Jin H."/>
            <person name="Xiao X."/>
            <person name="Hu G."/>
            <person name="Bao F."/>
            <person name="Hu Y."/>
            <person name="Wan P."/>
            <person name="Li L."/>
            <person name="Deng X."/>
            <person name="Kuang T."/>
            <person name="Xiang C."/>
            <person name="Zhu J.K."/>
            <person name="Oliver M.J."/>
            <person name="He Y."/>
        </authorList>
    </citation>
    <scope>NUCLEOTIDE SEQUENCE [LARGE SCALE GENOMIC DNA]</scope>
    <source>
        <strain evidence="2">cv. XS01</strain>
    </source>
</reference>
<name>A0A2Z7C2C1_9LAMI</name>
<organism evidence="1 2">
    <name type="scientific">Dorcoceras hygrometricum</name>
    <dbReference type="NCBI Taxonomy" id="472368"/>
    <lineage>
        <taxon>Eukaryota</taxon>
        <taxon>Viridiplantae</taxon>
        <taxon>Streptophyta</taxon>
        <taxon>Embryophyta</taxon>
        <taxon>Tracheophyta</taxon>
        <taxon>Spermatophyta</taxon>
        <taxon>Magnoliopsida</taxon>
        <taxon>eudicotyledons</taxon>
        <taxon>Gunneridae</taxon>
        <taxon>Pentapetalae</taxon>
        <taxon>asterids</taxon>
        <taxon>lamiids</taxon>
        <taxon>Lamiales</taxon>
        <taxon>Gesneriaceae</taxon>
        <taxon>Didymocarpoideae</taxon>
        <taxon>Trichosporeae</taxon>
        <taxon>Loxocarpinae</taxon>
        <taxon>Dorcoceras</taxon>
    </lineage>
</organism>
<keyword evidence="2" id="KW-1185">Reference proteome</keyword>
<evidence type="ECO:0000313" key="1">
    <source>
        <dbReference type="EMBL" id="KZV41065.1"/>
    </source>
</evidence>
<protein>
    <submittedName>
        <fullName evidence="1">Uncharacterized protein</fullName>
    </submittedName>
</protein>
<dbReference type="EMBL" id="KQ999839">
    <property type="protein sequence ID" value="KZV41065.1"/>
    <property type="molecule type" value="Genomic_DNA"/>
</dbReference>
<sequence>MFAHNEGSHTREYPCATQGICKYTKDKEQCMTTASNCRQVSQQGFSTRPGFRPANTCPNCPKCLKTAFTRLVLSNTFGQHIAHACSNHVQAFPAPCLELPALVPTHPLKCAMSSMHTALPLVPKLSHIT</sequence>
<dbReference type="AlphaFoldDB" id="A0A2Z7C2C1"/>
<gene>
    <name evidence="1" type="ORF">F511_14041</name>
</gene>
<dbReference type="Proteomes" id="UP000250235">
    <property type="component" value="Unassembled WGS sequence"/>
</dbReference>
<evidence type="ECO:0000313" key="2">
    <source>
        <dbReference type="Proteomes" id="UP000250235"/>
    </source>
</evidence>
<accession>A0A2Z7C2C1</accession>